<dbReference type="AlphaFoldDB" id="A0A934NF29"/>
<accession>A0A934NF29</accession>
<dbReference type="GO" id="GO:0016746">
    <property type="term" value="F:acyltransferase activity"/>
    <property type="evidence" value="ECO:0007669"/>
    <property type="project" value="UniProtKB-KW"/>
</dbReference>
<dbReference type="Pfam" id="PF03279">
    <property type="entry name" value="Lip_A_acyltrans"/>
    <property type="match status" value="1"/>
</dbReference>
<evidence type="ECO:0000313" key="8">
    <source>
        <dbReference type="Proteomes" id="UP000612893"/>
    </source>
</evidence>
<dbReference type="GO" id="GO:0005886">
    <property type="term" value="C:plasma membrane"/>
    <property type="evidence" value="ECO:0007669"/>
    <property type="project" value="UniProtKB-SubCell"/>
</dbReference>
<dbReference type="Proteomes" id="UP000612893">
    <property type="component" value="Unassembled WGS sequence"/>
</dbReference>
<dbReference type="EMBL" id="JAEKNR010000195">
    <property type="protein sequence ID" value="MBJ7600217.1"/>
    <property type="molecule type" value="Genomic_DNA"/>
</dbReference>
<evidence type="ECO:0000256" key="3">
    <source>
        <dbReference type="ARBA" id="ARBA00022519"/>
    </source>
</evidence>
<keyword evidence="6 7" id="KW-0012">Acyltransferase</keyword>
<dbReference type="CDD" id="cd07984">
    <property type="entry name" value="LPLAT_LABLAT-like"/>
    <property type="match status" value="1"/>
</dbReference>
<comment type="subcellular location">
    <subcellularLocation>
        <location evidence="1">Cell inner membrane</location>
    </subcellularLocation>
</comment>
<evidence type="ECO:0000313" key="7">
    <source>
        <dbReference type="EMBL" id="MBJ7600217.1"/>
    </source>
</evidence>
<keyword evidence="2" id="KW-1003">Cell membrane</keyword>
<sequence>MLPGSARLSRLRPLATGYRAAARLVRALPPGVRYPLAAAGGTAWYAADLGRRRNALVNYAAALGLPESDPEVPRVARRAFENYCRMLADFLLMGSLPPSEVPGRITVTGREHADQAVEAGHGAILAMPHMGSWDFAGGLASMLGYRILAVAETFPGSLNDAVVETRSAYGLDIVPTGRSAVRAINRALDRNEMVALLCDLPNGPGVTVNFFGRRATVPSGPAAIACRNGVPLIPAYCFRSRPGSYHVHLDPPIHTPSPEDCAGRDGTQELMQMVVQHFERFIREYPDQWYAFRPILGDPA</sequence>
<dbReference type="InterPro" id="IPR004960">
    <property type="entry name" value="LipA_acyltrans"/>
</dbReference>
<protein>
    <submittedName>
        <fullName evidence="7">Lysophospholipid acyltransferase family protein</fullName>
    </submittedName>
</protein>
<gene>
    <name evidence="7" type="ORF">JF922_19360</name>
</gene>
<comment type="caution">
    <text evidence="7">The sequence shown here is derived from an EMBL/GenBank/DDBJ whole genome shotgun (WGS) entry which is preliminary data.</text>
</comment>
<dbReference type="PANTHER" id="PTHR30606">
    <property type="entry name" value="LIPID A BIOSYNTHESIS LAUROYL ACYLTRANSFERASE"/>
    <property type="match status" value="1"/>
</dbReference>
<evidence type="ECO:0000256" key="1">
    <source>
        <dbReference type="ARBA" id="ARBA00004533"/>
    </source>
</evidence>
<evidence type="ECO:0000256" key="4">
    <source>
        <dbReference type="ARBA" id="ARBA00022679"/>
    </source>
</evidence>
<evidence type="ECO:0000256" key="5">
    <source>
        <dbReference type="ARBA" id="ARBA00023136"/>
    </source>
</evidence>
<reference evidence="7" key="1">
    <citation type="submission" date="2020-10" db="EMBL/GenBank/DDBJ databases">
        <title>Ca. Dormibacterota MAGs.</title>
        <authorList>
            <person name="Montgomery K."/>
        </authorList>
    </citation>
    <scope>NUCLEOTIDE SEQUENCE [LARGE SCALE GENOMIC DNA]</scope>
    <source>
        <strain evidence="7">SC8812_S17_10</strain>
    </source>
</reference>
<dbReference type="PANTHER" id="PTHR30606:SF10">
    <property type="entry name" value="PHOSPHATIDYLINOSITOL MANNOSIDE ACYLTRANSFERASE"/>
    <property type="match status" value="1"/>
</dbReference>
<keyword evidence="4" id="KW-0808">Transferase</keyword>
<keyword evidence="3" id="KW-0997">Cell inner membrane</keyword>
<organism evidence="7 8">
    <name type="scientific">Candidatus Nephthysia bennettiae</name>
    <dbReference type="NCBI Taxonomy" id="3127016"/>
    <lineage>
        <taxon>Bacteria</taxon>
        <taxon>Bacillati</taxon>
        <taxon>Candidatus Dormiibacterota</taxon>
        <taxon>Candidatus Dormibacteria</taxon>
        <taxon>Candidatus Dormibacterales</taxon>
        <taxon>Candidatus Dormibacteraceae</taxon>
        <taxon>Candidatus Nephthysia</taxon>
    </lineage>
</organism>
<keyword evidence="8" id="KW-1185">Reference proteome</keyword>
<name>A0A934NF29_9BACT</name>
<dbReference type="GO" id="GO:0009247">
    <property type="term" value="P:glycolipid biosynthetic process"/>
    <property type="evidence" value="ECO:0007669"/>
    <property type="project" value="UniProtKB-ARBA"/>
</dbReference>
<evidence type="ECO:0000256" key="2">
    <source>
        <dbReference type="ARBA" id="ARBA00022475"/>
    </source>
</evidence>
<evidence type="ECO:0000256" key="6">
    <source>
        <dbReference type="ARBA" id="ARBA00023315"/>
    </source>
</evidence>
<proteinExistence type="predicted"/>
<keyword evidence="5" id="KW-0472">Membrane</keyword>